<evidence type="ECO:0000313" key="3">
    <source>
        <dbReference type="EMBL" id="RSL80350.1"/>
    </source>
</evidence>
<proteinExistence type="predicted"/>
<name>A0A428RSG2_9HYPO</name>
<feature type="signal peptide" evidence="1">
    <location>
        <begin position="1"/>
        <end position="19"/>
    </location>
</feature>
<sequence length="238" mass="26093">MRSSYSSLRLVILIGVCCAAPRSRDGEILLGDVVISKTLVQYDFGRRYPYRLIRKSTVDENIGRANKDIRNLVTIFKTDRDRGRLEKRTAYFLQQLQAKAAQAGRRGNDMGPVCDKALGSLCADLGCDDAYLVTRDRLTTKQKDGSDAARPAVHFGAIASGDSVIKSAVDRDRLLTEAGVIAFEMEGAGVWDELPCIIAKGVCDCADSHKHKAWQNFAGATSASTCKAILERYIRADV</sequence>
<protein>
    <recommendedName>
        <fullName evidence="2">Nucleoside phosphorylase domain-containing protein</fullName>
    </recommendedName>
</protein>
<dbReference type="PANTHER" id="PTHR46082:SF6">
    <property type="entry name" value="AAA+ ATPASE DOMAIN-CONTAINING PROTEIN-RELATED"/>
    <property type="match status" value="1"/>
</dbReference>
<dbReference type="Gene3D" id="3.40.50.1580">
    <property type="entry name" value="Nucleoside phosphorylase domain"/>
    <property type="match status" value="1"/>
</dbReference>
<keyword evidence="4" id="KW-1185">Reference proteome</keyword>
<reference evidence="3 4" key="1">
    <citation type="submission" date="2017-06" db="EMBL/GenBank/DDBJ databases">
        <title>Comparative genomic analysis of Ambrosia Fusariam Clade fungi.</title>
        <authorList>
            <person name="Stajich J.E."/>
            <person name="Carrillo J."/>
            <person name="Kijimoto T."/>
            <person name="Eskalen A."/>
            <person name="O'Donnell K."/>
            <person name="Kasson M."/>
        </authorList>
    </citation>
    <scope>NUCLEOTIDE SEQUENCE [LARGE SCALE GENOMIC DNA]</scope>
    <source>
        <strain evidence="3 4">NRRL62579</strain>
    </source>
</reference>
<dbReference type="Proteomes" id="UP000287144">
    <property type="component" value="Unassembled WGS sequence"/>
</dbReference>
<dbReference type="EMBL" id="NKCK01000538">
    <property type="protein sequence ID" value="RSL80350.1"/>
    <property type="molecule type" value="Genomic_DNA"/>
</dbReference>
<dbReference type="InterPro" id="IPR035994">
    <property type="entry name" value="Nucleoside_phosphorylase_sf"/>
</dbReference>
<dbReference type="STRING" id="1325735.A0A428RSG2"/>
<gene>
    <name evidence="3" type="ORF">CEP52_017401</name>
</gene>
<dbReference type="PANTHER" id="PTHR46082">
    <property type="entry name" value="ATP/GTP-BINDING PROTEIN-RELATED"/>
    <property type="match status" value="1"/>
</dbReference>
<evidence type="ECO:0000256" key="1">
    <source>
        <dbReference type="SAM" id="SignalP"/>
    </source>
</evidence>
<comment type="caution">
    <text evidence="3">The sequence shown here is derived from an EMBL/GenBank/DDBJ whole genome shotgun (WGS) entry which is preliminary data.</text>
</comment>
<dbReference type="AlphaFoldDB" id="A0A428RSG2"/>
<dbReference type="SUPFAM" id="SSF53167">
    <property type="entry name" value="Purine and uridine phosphorylases"/>
    <property type="match status" value="1"/>
</dbReference>
<evidence type="ECO:0000259" key="2">
    <source>
        <dbReference type="Pfam" id="PF01048"/>
    </source>
</evidence>
<organism evidence="3 4">
    <name type="scientific">Fusarium oligoseptatum</name>
    <dbReference type="NCBI Taxonomy" id="2604345"/>
    <lineage>
        <taxon>Eukaryota</taxon>
        <taxon>Fungi</taxon>
        <taxon>Dikarya</taxon>
        <taxon>Ascomycota</taxon>
        <taxon>Pezizomycotina</taxon>
        <taxon>Sordariomycetes</taxon>
        <taxon>Hypocreomycetidae</taxon>
        <taxon>Hypocreales</taxon>
        <taxon>Nectriaceae</taxon>
        <taxon>Fusarium</taxon>
        <taxon>Fusarium solani species complex</taxon>
    </lineage>
</organism>
<feature type="domain" description="Nucleoside phosphorylase" evidence="2">
    <location>
        <begin position="9"/>
        <end position="234"/>
    </location>
</feature>
<keyword evidence="1" id="KW-0732">Signal</keyword>
<evidence type="ECO:0000313" key="4">
    <source>
        <dbReference type="Proteomes" id="UP000287144"/>
    </source>
</evidence>
<dbReference type="GO" id="GO:0009116">
    <property type="term" value="P:nucleoside metabolic process"/>
    <property type="evidence" value="ECO:0007669"/>
    <property type="project" value="InterPro"/>
</dbReference>
<dbReference type="InterPro" id="IPR053137">
    <property type="entry name" value="NLR-like"/>
</dbReference>
<dbReference type="InterPro" id="IPR000845">
    <property type="entry name" value="Nucleoside_phosphorylase_d"/>
</dbReference>
<accession>A0A428RSG2</accession>
<dbReference type="GO" id="GO:0003824">
    <property type="term" value="F:catalytic activity"/>
    <property type="evidence" value="ECO:0007669"/>
    <property type="project" value="InterPro"/>
</dbReference>
<dbReference type="Pfam" id="PF01048">
    <property type="entry name" value="PNP_UDP_1"/>
    <property type="match status" value="1"/>
</dbReference>
<feature type="chain" id="PRO_5019566927" description="Nucleoside phosphorylase domain-containing protein" evidence="1">
    <location>
        <begin position="20"/>
        <end position="238"/>
    </location>
</feature>